<accession>A0A7V3VSQ2</accession>
<sequence>MEIQLHSEQFEGSLDLLLFLVKKRKMNPLELKISEITDEFIEYVNGIEQIDIEVASDFILMASILMEIKSRMLLNPSPDVIEKQEEIAKKLYEYSIVKDSAKKIENLYDEHSKEIDITVLPMEVPDKSGSIPESFGQIVRSVKKEMELRKRIYRISKDVYSFSKKMEIIKAFMVKRKRSSITEILSMSKDKLEVVVSFVTILELLRLKFLLIDSKEGVVLNENGDSS</sequence>
<reference evidence="2" key="1">
    <citation type="journal article" date="2020" name="mSystems">
        <title>Genome- and Community-Level Interaction Insights into Carbon Utilization and Element Cycling Functions of Hydrothermarchaeota in Hydrothermal Sediment.</title>
        <authorList>
            <person name="Zhou Z."/>
            <person name="Liu Y."/>
            <person name="Xu W."/>
            <person name="Pan J."/>
            <person name="Luo Z.H."/>
            <person name="Li M."/>
        </authorList>
    </citation>
    <scope>NUCLEOTIDE SEQUENCE [LARGE SCALE GENOMIC DNA]</scope>
    <source>
        <strain evidence="2">SpSt-966</strain>
    </source>
</reference>
<organism evidence="2">
    <name type="scientific">Mesoaciditoga lauensis</name>
    <dbReference type="NCBI Taxonomy" id="1495039"/>
    <lineage>
        <taxon>Bacteria</taxon>
        <taxon>Thermotogati</taxon>
        <taxon>Thermotogota</taxon>
        <taxon>Thermotogae</taxon>
        <taxon>Mesoaciditogales</taxon>
        <taxon>Mesoaciditogaceae</taxon>
        <taxon>Mesoaciditoga</taxon>
    </lineage>
</organism>
<evidence type="ECO:0000256" key="1">
    <source>
        <dbReference type="ARBA" id="ARBA00044777"/>
    </source>
</evidence>
<name>A0A7V3VSQ2_9BACT</name>
<gene>
    <name evidence="2" type="ORF">ENX73_04105</name>
</gene>
<dbReference type="AlphaFoldDB" id="A0A7V3VSQ2"/>
<protein>
    <recommendedName>
        <fullName evidence="1">Segregation and condensation protein A</fullName>
    </recommendedName>
</protein>
<evidence type="ECO:0000313" key="2">
    <source>
        <dbReference type="EMBL" id="HGE75289.1"/>
    </source>
</evidence>
<dbReference type="Gene3D" id="6.10.250.2410">
    <property type="match status" value="1"/>
</dbReference>
<dbReference type="PANTHER" id="PTHR33969">
    <property type="entry name" value="SEGREGATION AND CONDENSATION PROTEIN A"/>
    <property type="match status" value="1"/>
</dbReference>
<dbReference type="Pfam" id="PF02616">
    <property type="entry name" value="SMC_ScpA"/>
    <property type="match status" value="1"/>
</dbReference>
<dbReference type="InterPro" id="IPR003768">
    <property type="entry name" value="ScpA"/>
</dbReference>
<proteinExistence type="predicted"/>
<dbReference type="EMBL" id="DTPE01000174">
    <property type="protein sequence ID" value="HGE75289.1"/>
    <property type="molecule type" value="Genomic_DNA"/>
</dbReference>
<comment type="caution">
    <text evidence="2">The sequence shown here is derived from an EMBL/GenBank/DDBJ whole genome shotgun (WGS) entry which is preliminary data.</text>
</comment>
<dbReference type="PANTHER" id="PTHR33969:SF2">
    <property type="entry name" value="SEGREGATION AND CONDENSATION PROTEIN A"/>
    <property type="match status" value="1"/>
</dbReference>